<evidence type="ECO:0000256" key="1">
    <source>
        <dbReference type="SAM" id="MobiDB-lite"/>
    </source>
</evidence>
<protein>
    <recommendedName>
        <fullName evidence="3">DUF6535 domain-containing protein</fullName>
    </recommendedName>
</protein>
<feature type="transmembrane region" description="Helical" evidence="2">
    <location>
        <begin position="36"/>
        <end position="53"/>
    </location>
</feature>
<dbReference type="GeneID" id="18918457"/>
<sequence length="852" mass="96110">MHPEDTGGLSDWAGIQSYVADNDVERIKGYSEDVDNLLLFAALFSAILTAFVVDTYQQLLPSGEEATNQFLATNNELLVATHRLLIQGFSAVFTQTSFVPSTPLVLESKPQFASDPAARWINSLFFVSLILSLAAALFGILIKQWLRHYMTWNSPLSPPRENVLVRQFRLEAWELWDVTIVVSMALALLEVAMTLFLVGIIILLWTLDSIVAICVTVASSVFLLAQAVVTVLPVVFRRCPYRTPAAWTLVLIYNFATRSASYFFRRMHERWSLVRSRWNYLRASNPPGTGTAEHSSHRDSGISQGNTAEEGSLHRVPVVSQGQGGAGNSLHRSSGASSEKAVAVSSGNSAAEDHSSPASSASSGNTGRNDPLSCIYRLFSTHWEHCEKKECRPLTPTSPLLFGMSWRTLDLQSCRAVHRAQRPDFVEQVLATTIRIAERIIREFAPLPKDLSDYRDMTALLSDAVSKSHVSYDSFLEELSEMSFLIGALFWVKQSAQDPHVTRYIEQCSRMELRYHQDTLKWFLKAFSPRGPFSQDASDTVKKLRLFLLQFVLCGIGYPVTSGMQFVAYRDVVQTYRIGFSALDRRLVISEGRTRDEDFESLLLHYFEAHFEHANEDRLRMFILTATKWLAGHRISSVSRDVMDGILRKMVRAAEALAKGPKQDTGASAQFPYLQWIWGLAAEKELLASEHGAQYRLLLHALEEAYVTHMFSFDGRHIRRSLHVQLRAAHQSLAGSECETSHCEWATHDKCMGKPRNHYHGCPLLEQRELGTAQWRRARLVVFTVLQLRRISFHAHPRWRRAVLTVRILIHLQRRAASRGSAAGGSPNPDHSTTKSYRLCFRSCIPRDQNPV</sequence>
<proteinExistence type="predicted"/>
<keyword evidence="2" id="KW-1133">Transmembrane helix</keyword>
<gene>
    <name evidence="4" type="ORF">PHACADRAFT_263080</name>
</gene>
<dbReference type="Pfam" id="PF20153">
    <property type="entry name" value="DUF6535"/>
    <property type="match status" value="1"/>
</dbReference>
<dbReference type="InParanoid" id="K5WLD8"/>
<keyword evidence="5" id="KW-1185">Reference proteome</keyword>
<keyword evidence="2" id="KW-0812">Transmembrane</keyword>
<dbReference type="EMBL" id="JH930477">
    <property type="protein sequence ID" value="EKM51107.1"/>
    <property type="molecule type" value="Genomic_DNA"/>
</dbReference>
<dbReference type="STRING" id="650164.K5WLD8"/>
<evidence type="ECO:0000313" key="4">
    <source>
        <dbReference type="EMBL" id="EKM51107.1"/>
    </source>
</evidence>
<evidence type="ECO:0000256" key="2">
    <source>
        <dbReference type="SAM" id="Phobius"/>
    </source>
</evidence>
<reference evidence="4 5" key="1">
    <citation type="journal article" date="2012" name="BMC Genomics">
        <title>Comparative genomics of the white-rot fungi, Phanerochaete carnosa and P. chrysosporium, to elucidate the genetic basis of the distinct wood types they colonize.</title>
        <authorList>
            <person name="Suzuki H."/>
            <person name="MacDonald J."/>
            <person name="Syed K."/>
            <person name="Salamov A."/>
            <person name="Hori C."/>
            <person name="Aerts A."/>
            <person name="Henrissat B."/>
            <person name="Wiebenga A."/>
            <person name="vanKuyk P.A."/>
            <person name="Barry K."/>
            <person name="Lindquist E."/>
            <person name="LaButti K."/>
            <person name="Lapidus A."/>
            <person name="Lucas S."/>
            <person name="Coutinho P."/>
            <person name="Gong Y."/>
            <person name="Samejima M."/>
            <person name="Mahadevan R."/>
            <person name="Abou-Zaid M."/>
            <person name="de Vries R.P."/>
            <person name="Igarashi K."/>
            <person name="Yadav J.S."/>
            <person name="Grigoriev I.V."/>
            <person name="Master E.R."/>
        </authorList>
    </citation>
    <scope>NUCLEOTIDE SEQUENCE [LARGE SCALE GENOMIC DNA]</scope>
    <source>
        <strain evidence="4 5">HHB-10118-sp</strain>
    </source>
</reference>
<organism evidence="4 5">
    <name type="scientific">Phanerochaete carnosa (strain HHB-10118-sp)</name>
    <name type="common">White-rot fungus</name>
    <name type="synonym">Peniophora carnosa</name>
    <dbReference type="NCBI Taxonomy" id="650164"/>
    <lineage>
        <taxon>Eukaryota</taxon>
        <taxon>Fungi</taxon>
        <taxon>Dikarya</taxon>
        <taxon>Basidiomycota</taxon>
        <taxon>Agaricomycotina</taxon>
        <taxon>Agaricomycetes</taxon>
        <taxon>Polyporales</taxon>
        <taxon>Phanerochaetaceae</taxon>
        <taxon>Phanerochaete</taxon>
    </lineage>
</organism>
<feature type="transmembrane region" description="Helical" evidence="2">
    <location>
        <begin position="210"/>
        <end position="236"/>
    </location>
</feature>
<accession>K5WLD8</accession>
<name>K5WLD8_PHACS</name>
<dbReference type="KEGG" id="pco:PHACADRAFT_263080"/>
<keyword evidence="2" id="KW-0472">Membrane</keyword>
<dbReference type="AlphaFoldDB" id="K5WLD8"/>
<dbReference type="Proteomes" id="UP000008370">
    <property type="component" value="Unassembled WGS sequence"/>
</dbReference>
<feature type="domain" description="DUF6535" evidence="3">
    <location>
        <begin position="12"/>
        <end position="206"/>
    </location>
</feature>
<dbReference type="RefSeq" id="XP_007400263.1">
    <property type="nucleotide sequence ID" value="XM_007400201.1"/>
</dbReference>
<evidence type="ECO:0000313" key="5">
    <source>
        <dbReference type="Proteomes" id="UP000008370"/>
    </source>
</evidence>
<dbReference type="OrthoDB" id="3221808at2759"/>
<dbReference type="HOGENOM" id="CLU_334968_0_0_1"/>
<feature type="transmembrane region" description="Helical" evidence="2">
    <location>
        <begin position="120"/>
        <end position="142"/>
    </location>
</feature>
<feature type="transmembrane region" description="Helical" evidence="2">
    <location>
        <begin position="175"/>
        <end position="204"/>
    </location>
</feature>
<feature type="transmembrane region" description="Helical" evidence="2">
    <location>
        <begin position="245"/>
        <end position="264"/>
    </location>
</feature>
<feature type="region of interest" description="Disordered" evidence="1">
    <location>
        <begin position="285"/>
        <end position="367"/>
    </location>
</feature>
<dbReference type="InterPro" id="IPR045338">
    <property type="entry name" value="DUF6535"/>
</dbReference>
<evidence type="ECO:0000259" key="3">
    <source>
        <dbReference type="Pfam" id="PF20153"/>
    </source>
</evidence>